<reference evidence="1 2" key="1">
    <citation type="submission" date="2024-04" db="EMBL/GenBank/DDBJ databases">
        <authorList>
            <person name="Rising A."/>
            <person name="Reimegard J."/>
            <person name="Sonavane S."/>
            <person name="Akerstrom W."/>
            <person name="Nylinder S."/>
            <person name="Hedman E."/>
            <person name="Kallberg Y."/>
        </authorList>
    </citation>
    <scope>NUCLEOTIDE SEQUENCE [LARGE SCALE GENOMIC DNA]</scope>
</reference>
<organism evidence="1 2">
    <name type="scientific">Larinioides sclopetarius</name>
    <dbReference type="NCBI Taxonomy" id="280406"/>
    <lineage>
        <taxon>Eukaryota</taxon>
        <taxon>Metazoa</taxon>
        <taxon>Ecdysozoa</taxon>
        <taxon>Arthropoda</taxon>
        <taxon>Chelicerata</taxon>
        <taxon>Arachnida</taxon>
        <taxon>Araneae</taxon>
        <taxon>Araneomorphae</taxon>
        <taxon>Entelegynae</taxon>
        <taxon>Araneoidea</taxon>
        <taxon>Araneidae</taxon>
        <taxon>Larinioides</taxon>
    </lineage>
</organism>
<name>A0AAV2BXQ3_9ARAC</name>
<comment type="caution">
    <text evidence="1">The sequence shown here is derived from an EMBL/GenBank/DDBJ whole genome shotgun (WGS) entry which is preliminary data.</text>
</comment>
<dbReference type="Proteomes" id="UP001497382">
    <property type="component" value="Unassembled WGS sequence"/>
</dbReference>
<sequence length="61" mass="7323">MVVTSSWPLKCSFPEELRLIWKSYFKTKQEMESISYRISNLFMVSTVIPLQHLTLLLYEYC</sequence>
<feature type="non-terminal residue" evidence="1">
    <location>
        <position position="61"/>
    </location>
</feature>
<gene>
    <name evidence="1" type="ORF">LARSCL_LOCUS22048</name>
</gene>
<evidence type="ECO:0000313" key="1">
    <source>
        <dbReference type="EMBL" id="CAL1300662.1"/>
    </source>
</evidence>
<dbReference type="EMBL" id="CAXIEN010000569">
    <property type="protein sequence ID" value="CAL1300662.1"/>
    <property type="molecule type" value="Genomic_DNA"/>
</dbReference>
<proteinExistence type="predicted"/>
<evidence type="ECO:0000313" key="2">
    <source>
        <dbReference type="Proteomes" id="UP001497382"/>
    </source>
</evidence>
<keyword evidence="2" id="KW-1185">Reference proteome</keyword>
<accession>A0AAV2BXQ3</accession>
<dbReference type="AlphaFoldDB" id="A0AAV2BXQ3"/>
<protein>
    <submittedName>
        <fullName evidence="1">Uncharacterized protein</fullName>
    </submittedName>
</protein>